<evidence type="ECO:0000313" key="1">
    <source>
        <dbReference type="EMBL" id="CAG8844028.1"/>
    </source>
</evidence>
<feature type="non-terminal residue" evidence="1">
    <location>
        <position position="1"/>
    </location>
</feature>
<proteinExistence type="predicted"/>
<comment type="caution">
    <text evidence="1">The sequence shown here is derived from an EMBL/GenBank/DDBJ whole genome shotgun (WGS) entry which is preliminary data.</text>
</comment>
<organism evidence="1 2">
    <name type="scientific">Racocetra persica</name>
    <dbReference type="NCBI Taxonomy" id="160502"/>
    <lineage>
        <taxon>Eukaryota</taxon>
        <taxon>Fungi</taxon>
        <taxon>Fungi incertae sedis</taxon>
        <taxon>Mucoromycota</taxon>
        <taxon>Glomeromycotina</taxon>
        <taxon>Glomeromycetes</taxon>
        <taxon>Diversisporales</taxon>
        <taxon>Gigasporaceae</taxon>
        <taxon>Racocetra</taxon>
    </lineage>
</organism>
<keyword evidence="2" id="KW-1185">Reference proteome</keyword>
<evidence type="ECO:0000313" key="2">
    <source>
        <dbReference type="Proteomes" id="UP000789920"/>
    </source>
</evidence>
<dbReference type="EMBL" id="CAJVQC010140780">
    <property type="protein sequence ID" value="CAG8844028.1"/>
    <property type="molecule type" value="Genomic_DNA"/>
</dbReference>
<reference evidence="1" key="1">
    <citation type="submission" date="2021-06" db="EMBL/GenBank/DDBJ databases">
        <authorList>
            <person name="Kallberg Y."/>
            <person name="Tangrot J."/>
            <person name="Rosling A."/>
        </authorList>
    </citation>
    <scope>NUCLEOTIDE SEQUENCE</scope>
    <source>
        <strain evidence="1">MA461A</strain>
    </source>
</reference>
<dbReference type="Proteomes" id="UP000789920">
    <property type="component" value="Unassembled WGS sequence"/>
</dbReference>
<protein>
    <submittedName>
        <fullName evidence="1">26948_t:CDS:1</fullName>
    </submittedName>
</protein>
<accession>A0ACA9SR20</accession>
<gene>
    <name evidence="1" type="ORF">RPERSI_LOCUS33030</name>
</gene>
<name>A0ACA9SR20_9GLOM</name>
<sequence>VTKIHSALKFRQSPWMKEYIEKNIRKRKIAKANRDEFGSLELLRTEEDKKIRRLASSLLYVGFKAFEGSITA</sequence>
<feature type="non-terminal residue" evidence="1">
    <location>
        <position position="72"/>
    </location>
</feature>